<keyword evidence="2" id="KW-1185">Reference proteome</keyword>
<dbReference type="InterPro" id="IPR036938">
    <property type="entry name" value="PAP2/HPO_sf"/>
</dbReference>
<dbReference type="CDD" id="cd03392">
    <property type="entry name" value="PAP2_like_2"/>
    <property type="match status" value="1"/>
</dbReference>
<evidence type="ECO:0000313" key="2">
    <source>
        <dbReference type="Proteomes" id="UP000425411"/>
    </source>
</evidence>
<reference evidence="1 2" key="1">
    <citation type="submission" date="2019-11" db="EMBL/GenBank/DDBJ databases">
        <title>FDA dAtabase for Regulatory Grade micrObial Sequences (FDA-ARGOS): Supporting development and validation of Infectious Disease Dx tests.</title>
        <authorList>
            <person name="Turner S."/>
            <person name="Byrd R."/>
            <person name="Tallon L."/>
            <person name="Sadzewicz L."/>
            <person name="Vavikolanu K."/>
            <person name="Mehta A."/>
            <person name="Aluvathingal J."/>
            <person name="Nadendla S."/>
            <person name="Myers T."/>
            <person name="Yan Y."/>
            <person name="Sichtig H."/>
        </authorList>
    </citation>
    <scope>NUCLEOTIDE SEQUENCE [LARGE SCALE GENOMIC DNA]</scope>
    <source>
        <strain evidence="1 2">FDAARGOS_741</strain>
    </source>
</reference>
<dbReference type="RefSeq" id="WP_004632484.1">
    <property type="nucleotide sequence ID" value="NZ_CP046314.1"/>
</dbReference>
<dbReference type="AlphaFoldDB" id="A0A2X4R0Q2"/>
<sequence>MEEKKYNFIMLVSIFIFLIIAIGYDSFLKNFDLRIINFIQGFESSELTIFYKSITDIADTWQSTILVVVITVILYFLKYKREALFLILTMSTCGIIMSFIKNIFERQRPEIHRLTEVSGLSFPSGHSTSATIMYLTLGLIAINVFQKTSKYLILLISILGILIIATSRIYLGVHYPTDTMAAICLGFFVVTFYYKSYYKKIKK</sequence>
<dbReference type="OrthoDB" id="9789113at2"/>
<protein>
    <submittedName>
        <fullName evidence="1">Phosphatase PAP2 family protein</fullName>
    </submittedName>
</protein>
<dbReference type="SMART" id="SM00014">
    <property type="entry name" value="acidPPc"/>
    <property type="match status" value="1"/>
</dbReference>
<dbReference type="PANTHER" id="PTHR14969:SF13">
    <property type="entry name" value="AT30094P"/>
    <property type="match status" value="1"/>
</dbReference>
<dbReference type="SUPFAM" id="SSF48317">
    <property type="entry name" value="Acid phosphatase/Vanadium-dependent haloperoxidase"/>
    <property type="match status" value="1"/>
</dbReference>
<dbReference type="EMBL" id="CP046314">
    <property type="protein sequence ID" value="QGS09732.1"/>
    <property type="molecule type" value="Genomic_DNA"/>
</dbReference>
<dbReference type="InterPro" id="IPR000326">
    <property type="entry name" value="PAP2/HPO"/>
</dbReference>
<evidence type="ECO:0000313" key="1">
    <source>
        <dbReference type="EMBL" id="QGS09732.1"/>
    </source>
</evidence>
<proteinExistence type="predicted"/>
<dbReference type="Pfam" id="PF01569">
    <property type="entry name" value="PAP2"/>
    <property type="match status" value="1"/>
</dbReference>
<organism evidence="1 2">
    <name type="scientific">Gemella morbillorum</name>
    <dbReference type="NCBI Taxonomy" id="29391"/>
    <lineage>
        <taxon>Bacteria</taxon>
        <taxon>Bacillati</taxon>
        <taxon>Bacillota</taxon>
        <taxon>Bacilli</taxon>
        <taxon>Bacillales</taxon>
        <taxon>Gemellaceae</taxon>
        <taxon>Gemella</taxon>
    </lineage>
</organism>
<dbReference type="Gene3D" id="1.20.144.10">
    <property type="entry name" value="Phosphatidic acid phosphatase type 2/haloperoxidase"/>
    <property type="match status" value="2"/>
</dbReference>
<name>A0A2X4R0Q2_9BACL</name>
<dbReference type="GeneID" id="93207198"/>
<dbReference type="Proteomes" id="UP000425411">
    <property type="component" value="Chromosome"/>
</dbReference>
<accession>A0A2X4R0Q2</accession>
<gene>
    <name evidence="1" type="ORF">FOC49_07495</name>
</gene>
<dbReference type="PANTHER" id="PTHR14969">
    <property type="entry name" value="SPHINGOSINE-1-PHOSPHATE PHOSPHOHYDROLASE"/>
    <property type="match status" value="1"/>
</dbReference>